<gene>
    <name evidence="1" type="ORF">SAMN05444355_10785</name>
</gene>
<sequence length="34" mass="4209">MLKYQFQICSKSVFLKDDRFRIDLRATFTFELFT</sequence>
<dbReference type="AlphaFoldDB" id="A0A1H9LP67"/>
<proteinExistence type="predicted"/>
<protein>
    <submittedName>
        <fullName evidence="1">Uncharacterized protein</fullName>
    </submittedName>
</protein>
<accession>A0A1H9LP67</accession>
<evidence type="ECO:0000313" key="1">
    <source>
        <dbReference type="EMBL" id="SER13029.1"/>
    </source>
</evidence>
<reference evidence="2" key="1">
    <citation type="submission" date="2016-10" db="EMBL/GenBank/DDBJ databases">
        <authorList>
            <person name="Varghese N."/>
            <person name="Submissions S."/>
        </authorList>
    </citation>
    <scope>NUCLEOTIDE SEQUENCE [LARGE SCALE GENOMIC DNA]</scope>
    <source>
        <strain evidence="2">DSM 15719</strain>
    </source>
</reference>
<dbReference type="Proteomes" id="UP000183658">
    <property type="component" value="Unassembled WGS sequence"/>
</dbReference>
<keyword evidence="2" id="KW-1185">Reference proteome</keyword>
<name>A0A1H9LP67_FLAFI</name>
<evidence type="ECO:0000313" key="2">
    <source>
        <dbReference type="Proteomes" id="UP000183658"/>
    </source>
</evidence>
<dbReference type="EMBL" id="FOFZ01000007">
    <property type="protein sequence ID" value="SER13029.1"/>
    <property type="molecule type" value="Genomic_DNA"/>
</dbReference>
<organism evidence="1 2">
    <name type="scientific">Flavobacterium frigoris</name>
    <dbReference type="NCBI Taxonomy" id="229204"/>
    <lineage>
        <taxon>Bacteria</taxon>
        <taxon>Pseudomonadati</taxon>
        <taxon>Bacteroidota</taxon>
        <taxon>Flavobacteriia</taxon>
        <taxon>Flavobacteriales</taxon>
        <taxon>Flavobacteriaceae</taxon>
        <taxon>Flavobacterium</taxon>
    </lineage>
</organism>